<dbReference type="EMBL" id="QLMK01000005">
    <property type="protein sequence ID" value="RAK29136.1"/>
    <property type="molecule type" value="Genomic_DNA"/>
</dbReference>
<gene>
    <name evidence="1" type="ORF">C7374_105187</name>
</gene>
<organism evidence="1 2">
    <name type="scientific">Falsochrobactrum ovis</name>
    <dbReference type="NCBI Taxonomy" id="1293442"/>
    <lineage>
        <taxon>Bacteria</taxon>
        <taxon>Pseudomonadati</taxon>
        <taxon>Pseudomonadota</taxon>
        <taxon>Alphaproteobacteria</taxon>
        <taxon>Hyphomicrobiales</taxon>
        <taxon>Brucellaceae</taxon>
        <taxon>Falsochrobactrum</taxon>
    </lineage>
</organism>
<reference evidence="1 2" key="1">
    <citation type="submission" date="2018-06" db="EMBL/GenBank/DDBJ databases">
        <title>Genomic Encyclopedia of Type Strains, Phase IV (KMG-IV): sequencing the most valuable type-strain genomes for metagenomic binning, comparative biology and taxonomic classification.</title>
        <authorList>
            <person name="Goeker M."/>
        </authorList>
    </citation>
    <scope>NUCLEOTIDE SEQUENCE [LARGE SCALE GENOMIC DNA]</scope>
    <source>
        <strain evidence="1 2">DSM 26720</strain>
    </source>
</reference>
<sequence length="58" mass="6134">MGAATAISSPLETRQTLERRSDLFALMSRATLIGGAVLHEGGFLCGTLSARHRSSLFA</sequence>
<evidence type="ECO:0000313" key="2">
    <source>
        <dbReference type="Proteomes" id="UP000249453"/>
    </source>
</evidence>
<keyword evidence="2" id="KW-1185">Reference proteome</keyword>
<proteinExistence type="predicted"/>
<dbReference type="AlphaFoldDB" id="A0A364JVJ6"/>
<name>A0A364JVJ6_9HYPH</name>
<protein>
    <submittedName>
        <fullName evidence="1">Uncharacterized protein</fullName>
    </submittedName>
</protein>
<dbReference type="Proteomes" id="UP000249453">
    <property type="component" value="Unassembled WGS sequence"/>
</dbReference>
<evidence type="ECO:0000313" key="1">
    <source>
        <dbReference type="EMBL" id="RAK29136.1"/>
    </source>
</evidence>
<comment type="caution">
    <text evidence="1">The sequence shown here is derived from an EMBL/GenBank/DDBJ whole genome shotgun (WGS) entry which is preliminary data.</text>
</comment>
<accession>A0A364JVJ6</accession>